<dbReference type="AlphaFoldDB" id="A0A3M7SC58"/>
<comment type="caution">
    <text evidence="1">The sequence shown here is derived from an EMBL/GenBank/DDBJ whole genome shotgun (WGS) entry which is preliminary data.</text>
</comment>
<organism evidence="1 2">
    <name type="scientific">Brachionus plicatilis</name>
    <name type="common">Marine rotifer</name>
    <name type="synonym">Brachionus muelleri</name>
    <dbReference type="NCBI Taxonomy" id="10195"/>
    <lineage>
        <taxon>Eukaryota</taxon>
        <taxon>Metazoa</taxon>
        <taxon>Spiralia</taxon>
        <taxon>Gnathifera</taxon>
        <taxon>Rotifera</taxon>
        <taxon>Eurotatoria</taxon>
        <taxon>Monogononta</taxon>
        <taxon>Pseudotrocha</taxon>
        <taxon>Ploima</taxon>
        <taxon>Brachionidae</taxon>
        <taxon>Brachionus</taxon>
    </lineage>
</organism>
<gene>
    <name evidence="1" type="ORF">BpHYR1_034451</name>
</gene>
<reference evidence="1 2" key="1">
    <citation type="journal article" date="2018" name="Sci. Rep.">
        <title>Genomic signatures of local adaptation to the degree of environmental predictability in rotifers.</title>
        <authorList>
            <person name="Franch-Gras L."/>
            <person name="Hahn C."/>
            <person name="Garcia-Roger E.M."/>
            <person name="Carmona M.J."/>
            <person name="Serra M."/>
            <person name="Gomez A."/>
        </authorList>
    </citation>
    <scope>NUCLEOTIDE SEQUENCE [LARGE SCALE GENOMIC DNA]</scope>
    <source>
        <strain evidence="1">HYR1</strain>
    </source>
</reference>
<protein>
    <submittedName>
        <fullName evidence="1">Uncharacterized protein</fullName>
    </submittedName>
</protein>
<keyword evidence="2" id="KW-1185">Reference proteome</keyword>
<evidence type="ECO:0000313" key="1">
    <source>
        <dbReference type="EMBL" id="RNA33309.1"/>
    </source>
</evidence>
<dbReference type="Proteomes" id="UP000276133">
    <property type="component" value="Unassembled WGS sequence"/>
</dbReference>
<sequence length="155" mass="18010">MRYSKTSLRYGSSLQITHRKVLKKEIMSKYELRLQIEKAVKKNFINKCSCSRFLTRPEGIVSVLELVGLLIQIYDLNNCRPITKRANTCDGWKNSIQIWDIISYFKSNSGKVFFRAVPNEFGVLMIESKGDCFWRSFEAESPGSPELLFHDFALR</sequence>
<name>A0A3M7SC58_BRAPC</name>
<proteinExistence type="predicted"/>
<dbReference type="EMBL" id="REGN01001656">
    <property type="protein sequence ID" value="RNA33309.1"/>
    <property type="molecule type" value="Genomic_DNA"/>
</dbReference>
<accession>A0A3M7SC58</accession>
<evidence type="ECO:0000313" key="2">
    <source>
        <dbReference type="Proteomes" id="UP000276133"/>
    </source>
</evidence>